<organism evidence="1 2">
    <name type="scientific">Streptomyces cirratus</name>
    <dbReference type="NCBI Taxonomy" id="68187"/>
    <lineage>
        <taxon>Bacteria</taxon>
        <taxon>Bacillati</taxon>
        <taxon>Actinomycetota</taxon>
        <taxon>Actinomycetes</taxon>
        <taxon>Kitasatosporales</taxon>
        <taxon>Streptomycetaceae</taxon>
        <taxon>Streptomyces</taxon>
    </lineage>
</organism>
<keyword evidence="2" id="KW-1185">Reference proteome</keyword>
<evidence type="ECO:0000313" key="1">
    <source>
        <dbReference type="EMBL" id="GHB56630.1"/>
    </source>
</evidence>
<sequence length="131" mass="13886">MAIAWDEYLAQVQERGQYPTAREAERSTRAVLATLGGHLADTEREELAAQLPAPCSPPLLEAVAATAPLDPPEFTEAVALLIEGATPDTAHWDSGAVLSTVADVVDADVLRRALAQLPPGYALLFGRTEPV</sequence>
<evidence type="ECO:0000313" key="2">
    <source>
        <dbReference type="Proteomes" id="UP000642673"/>
    </source>
</evidence>
<dbReference type="Gene3D" id="1.10.490.110">
    <property type="entry name" value="Uncharacterized conserved protein DUF2267"/>
    <property type="match status" value="1"/>
</dbReference>
<accession>A0ABQ3ES82</accession>
<proteinExistence type="predicted"/>
<reference evidence="2" key="1">
    <citation type="journal article" date="2019" name="Int. J. Syst. Evol. Microbiol.">
        <title>The Global Catalogue of Microorganisms (GCM) 10K type strain sequencing project: providing services to taxonomists for standard genome sequencing and annotation.</title>
        <authorList>
            <consortium name="The Broad Institute Genomics Platform"/>
            <consortium name="The Broad Institute Genome Sequencing Center for Infectious Disease"/>
            <person name="Wu L."/>
            <person name="Ma J."/>
        </authorList>
    </citation>
    <scope>NUCLEOTIDE SEQUENCE [LARGE SCALE GENOMIC DNA]</scope>
    <source>
        <strain evidence="2">JCM 4738</strain>
    </source>
</reference>
<dbReference type="RefSeq" id="WP_190184466.1">
    <property type="nucleotide sequence ID" value="NZ_BMVP01000004.1"/>
</dbReference>
<protein>
    <recommendedName>
        <fullName evidence="3">DUF2267 domain-containing protein</fullName>
    </recommendedName>
</protein>
<name>A0ABQ3ES82_9ACTN</name>
<gene>
    <name evidence="1" type="ORF">GCM10010347_28410</name>
</gene>
<dbReference type="Pfam" id="PF10025">
    <property type="entry name" value="DUF2267"/>
    <property type="match status" value="1"/>
</dbReference>
<dbReference type="EMBL" id="BMVP01000004">
    <property type="protein sequence ID" value="GHB56630.1"/>
    <property type="molecule type" value="Genomic_DNA"/>
</dbReference>
<comment type="caution">
    <text evidence="1">The sequence shown here is derived from an EMBL/GenBank/DDBJ whole genome shotgun (WGS) entry which is preliminary data.</text>
</comment>
<dbReference type="InterPro" id="IPR038282">
    <property type="entry name" value="DUF2267_sf"/>
</dbReference>
<evidence type="ECO:0008006" key="3">
    <source>
        <dbReference type="Google" id="ProtNLM"/>
    </source>
</evidence>
<dbReference type="Proteomes" id="UP000642673">
    <property type="component" value="Unassembled WGS sequence"/>
</dbReference>
<dbReference type="InterPro" id="IPR018727">
    <property type="entry name" value="DUF2267"/>
</dbReference>